<evidence type="ECO:0000313" key="2">
    <source>
        <dbReference type="EMBL" id="SEV92955.1"/>
    </source>
</evidence>
<protein>
    <recommendedName>
        <fullName evidence="4">FlgN protein</fullName>
    </recommendedName>
</protein>
<dbReference type="STRING" id="1173584.SAMN05444851_0381"/>
<dbReference type="RefSeq" id="WP_143064268.1">
    <property type="nucleotide sequence ID" value="NZ_FOJB01000001.1"/>
</dbReference>
<name>A0A1I0MXD6_9RHOB</name>
<dbReference type="SUPFAM" id="SSF140566">
    <property type="entry name" value="FlgN-like"/>
    <property type="match status" value="1"/>
</dbReference>
<feature type="region of interest" description="Disordered" evidence="1">
    <location>
        <begin position="98"/>
        <end position="117"/>
    </location>
</feature>
<dbReference type="Proteomes" id="UP000199650">
    <property type="component" value="Unassembled WGS sequence"/>
</dbReference>
<dbReference type="OrthoDB" id="7862860at2"/>
<dbReference type="GO" id="GO:0044780">
    <property type="term" value="P:bacterial-type flagellum assembly"/>
    <property type="evidence" value="ECO:0007669"/>
    <property type="project" value="InterPro"/>
</dbReference>
<reference evidence="2 3" key="1">
    <citation type="submission" date="2016-10" db="EMBL/GenBank/DDBJ databases">
        <authorList>
            <person name="de Groot N.N."/>
        </authorList>
    </citation>
    <scope>NUCLEOTIDE SEQUENCE [LARGE SCALE GENOMIC DNA]</scope>
    <source>
        <strain evidence="2 3">DSM 29439</strain>
    </source>
</reference>
<accession>A0A1I0MXD6</accession>
<evidence type="ECO:0008006" key="4">
    <source>
        <dbReference type="Google" id="ProtNLM"/>
    </source>
</evidence>
<proteinExistence type="predicted"/>
<evidence type="ECO:0000256" key="1">
    <source>
        <dbReference type="SAM" id="MobiDB-lite"/>
    </source>
</evidence>
<dbReference type="InterPro" id="IPR036679">
    <property type="entry name" value="FlgN-like_sf"/>
</dbReference>
<sequence>MEDSSAPTAMNALEDLLERERVFILSGEIEKLTRLAPEKERLLNSVKSLEADQPALERLRHRADRNQQLLAATVRGIRAVKQRLDALMKGQSELRTYTREGRAQDLSKRGSSFERKA</sequence>
<keyword evidence="3" id="KW-1185">Reference proteome</keyword>
<organism evidence="2 3">
    <name type="scientific">Aliiroseovarius sediminilitoris</name>
    <dbReference type="NCBI Taxonomy" id="1173584"/>
    <lineage>
        <taxon>Bacteria</taxon>
        <taxon>Pseudomonadati</taxon>
        <taxon>Pseudomonadota</taxon>
        <taxon>Alphaproteobacteria</taxon>
        <taxon>Rhodobacterales</taxon>
        <taxon>Paracoccaceae</taxon>
        <taxon>Aliiroseovarius</taxon>
    </lineage>
</organism>
<dbReference type="EMBL" id="FOJB01000001">
    <property type="protein sequence ID" value="SEV92955.1"/>
    <property type="molecule type" value="Genomic_DNA"/>
</dbReference>
<evidence type="ECO:0000313" key="3">
    <source>
        <dbReference type="Proteomes" id="UP000199650"/>
    </source>
</evidence>
<gene>
    <name evidence="2" type="ORF">SAMN05444851_0381</name>
</gene>
<dbReference type="AlphaFoldDB" id="A0A1I0MXD6"/>